<accession>C5M6U9</accession>
<name>C5M6U9_CANTT</name>
<proteinExistence type="predicted"/>
<keyword evidence="2" id="KW-1185">Reference proteome</keyword>
<dbReference type="VEuPathDB" id="FungiDB:CTRG_01580"/>
<evidence type="ECO:0000313" key="1">
    <source>
        <dbReference type="EMBL" id="EER34719.1"/>
    </source>
</evidence>
<dbReference type="RefSeq" id="XP_002547274.1">
    <property type="nucleotide sequence ID" value="XM_002547228.1"/>
</dbReference>
<protein>
    <submittedName>
        <fullName evidence="1">Uncharacterized protein</fullName>
    </submittedName>
</protein>
<dbReference type="GeneID" id="8300795"/>
<dbReference type="Proteomes" id="UP000002037">
    <property type="component" value="Unassembled WGS sequence"/>
</dbReference>
<dbReference type="AlphaFoldDB" id="C5M6U9"/>
<reference evidence="1 2" key="1">
    <citation type="journal article" date="2009" name="Nature">
        <title>Evolution of pathogenicity and sexual reproduction in eight Candida genomes.</title>
        <authorList>
            <person name="Butler G."/>
            <person name="Rasmussen M.D."/>
            <person name="Lin M.F."/>
            <person name="Santos M.A."/>
            <person name="Sakthikumar S."/>
            <person name="Munro C.A."/>
            <person name="Rheinbay E."/>
            <person name="Grabherr M."/>
            <person name="Forche A."/>
            <person name="Reedy J.L."/>
            <person name="Agrafioti I."/>
            <person name="Arnaud M.B."/>
            <person name="Bates S."/>
            <person name="Brown A.J."/>
            <person name="Brunke S."/>
            <person name="Costanzo M.C."/>
            <person name="Fitzpatrick D.A."/>
            <person name="de Groot P.W."/>
            <person name="Harris D."/>
            <person name="Hoyer L.L."/>
            <person name="Hube B."/>
            <person name="Klis F.M."/>
            <person name="Kodira C."/>
            <person name="Lennard N."/>
            <person name="Logue M.E."/>
            <person name="Martin R."/>
            <person name="Neiman A.M."/>
            <person name="Nikolaou E."/>
            <person name="Quail M.A."/>
            <person name="Quinn J."/>
            <person name="Santos M.C."/>
            <person name="Schmitzberger F.F."/>
            <person name="Sherlock G."/>
            <person name="Shah P."/>
            <person name="Silverstein K.A."/>
            <person name="Skrzypek M.S."/>
            <person name="Soll D."/>
            <person name="Staggs R."/>
            <person name="Stansfield I."/>
            <person name="Stumpf M.P."/>
            <person name="Sudbery P.E."/>
            <person name="Srikantha T."/>
            <person name="Zeng Q."/>
            <person name="Berman J."/>
            <person name="Berriman M."/>
            <person name="Heitman J."/>
            <person name="Gow N.A."/>
            <person name="Lorenz M.C."/>
            <person name="Birren B.W."/>
            <person name="Kellis M."/>
            <person name="Cuomo C.A."/>
        </authorList>
    </citation>
    <scope>NUCLEOTIDE SEQUENCE [LARGE SCALE GENOMIC DNA]</scope>
    <source>
        <strain evidence="2">ATCC MYA-3404 / T1</strain>
    </source>
</reference>
<evidence type="ECO:0000313" key="2">
    <source>
        <dbReference type="Proteomes" id="UP000002037"/>
    </source>
</evidence>
<dbReference type="HOGENOM" id="CLU_1643469_0_0_1"/>
<dbReference type="EMBL" id="GG692396">
    <property type="protein sequence ID" value="EER34719.1"/>
    <property type="molecule type" value="Genomic_DNA"/>
</dbReference>
<dbReference type="KEGG" id="ctp:CTRG_01580"/>
<sequence>MIFIIQDRVGLIIVLYKLETCVYICMCMLCKFKYTCVCVCVYHLDLLVGKNVSSLYLMNQCRGCYIYTDRTPHGHQNLMNDINCCEKMSFHTQNRNPFTINLKGPAWKHVGYFCFLFFPVCFFRKTPTGKKKKIIANVFVNWGDEGQENSVGMWCDDIRLL</sequence>
<organism evidence="1 2">
    <name type="scientific">Candida tropicalis (strain ATCC MYA-3404 / T1)</name>
    <name type="common">Yeast</name>
    <dbReference type="NCBI Taxonomy" id="294747"/>
    <lineage>
        <taxon>Eukaryota</taxon>
        <taxon>Fungi</taxon>
        <taxon>Dikarya</taxon>
        <taxon>Ascomycota</taxon>
        <taxon>Saccharomycotina</taxon>
        <taxon>Pichiomycetes</taxon>
        <taxon>Debaryomycetaceae</taxon>
        <taxon>Candida/Lodderomyces clade</taxon>
        <taxon>Candida</taxon>
    </lineage>
</organism>
<gene>
    <name evidence="1" type="ORF">CTRG_01580</name>
</gene>